<keyword evidence="7" id="KW-0472">Membrane</keyword>
<keyword evidence="8" id="KW-0325">Glycoprotein</keyword>
<dbReference type="EC" id="3.2.1.101" evidence="4"/>
<dbReference type="STRING" id="708197.A0A166UWC7"/>
<dbReference type="GO" id="GO:0012505">
    <property type="term" value="C:endomembrane system"/>
    <property type="evidence" value="ECO:0007669"/>
    <property type="project" value="UniProtKB-SubCell"/>
</dbReference>
<evidence type="ECO:0000256" key="8">
    <source>
        <dbReference type="ARBA" id="ARBA00023180"/>
    </source>
</evidence>
<keyword evidence="9" id="KW-0326">Glycosidase</keyword>
<name>A0A166UWC7_9PEZI</name>
<keyword evidence="12" id="KW-1185">Reference proteome</keyword>
<feature type="compositionally biased region" description="Low complexity" evidence="10">
    <location>
        <begin position="500"/>
        <end position="518"/>
    </location>
</feature>
<evidence type="ECO:0000256" key="9">
    <source>
        <dbReference type="ARBA" id="ARBA00023295"/>
    </source>
</evidence>
<comment type="similarity">
    <text evidence="3">Belongs to the glycosyl hydrolase 76 family.</text>
</comment>
<feature type="region of interest" description="Disordered" evidence="10">
    <location>
        <begin position="486"/>
        <end position="518"/>
    </location>
</feature>
<evidence type="ECO:0000256" key="10">
    <source>
        <dbReference type="SAM" id="MobiDB-lite"/>
    </source>
</evidence>
<dbReference type="FunFam" id="1.50.10.20:FF:000006">
    <property type="entry name" value="Mannan endo-1,6-alpha-mannosidase"/>
    <property type="match status" value="1"/>
</dbReference>
<evidence type="ECO:0000256" key="3">
    <source>
        <dbReference type="ARBA" id="ARBA00009699"/>
    </source>
</evidence>
<dbReference type="GO" id="GO:0016052">
    <property type="term" value="P:carbohydrate catabolic process"/>
    <property type="evidence" value="ECO:0007669"/>
    <property type="project" value="InterPro"/>
</dbReference>
<evidence type="ECO:0000256" key="7">
    <source>
        <dbReference type="ARBA" id="ARBA00023136"/>
    </source>
</evidence>
<evidence type="ECO:0000256" key="5">
    <source>
        <dbReference type="ARBA" id="ARBA00022729"/>
    </source>
</evidence>
<comment type="caution">
    <text evidence="11">The sequence shown here is derived from an EMBL/GenBank/DDBJ whole genome shotgun (WGS) entry which is preliminary data.</text>
</comment>
<comment type="subcellular location">
    <subcellularLocation>
        <location evidence="2">Endomembrane system</location>
    </subcellularLocation>
</comment>
<dbReference type="InterPro" id="IPR014480">
    <property type="entry name" value="Mannan-1_6-alpha_mannosidase"/>
</dbReference>
<dbReference type="Gene3D" id="1.50.10.20">
    <property type="match status" value="1"/>
</dbReference>
<accession>A0A166UWC7</accession>
<sequence>LTPLSFVLDHKTAEFRLSLHSLVEVYFRSFNHSFPALCRILRIANNRFGPRRLSSQHLHLILQTTPSFHFIVMFMSPATTLSGALLLLSRLPIAAAELKIDTRDNIVESSRSLGKDAMTFYHGEEPGNIPGVLPGPPAWGNGDYWWYQGASFWATYLDYWHLTGDDSYADTISTGMLHQTGPNNDYMPPNHTSSLGNDDQCFWGTAALAAAEYDFPNVDGKATWIDLAKAVWTSQASPMRHDDTCNGGLRWQVPPSNAGYEYKQTASNACFFNMGARLARFTGNTTYSEWAEETWDWLFGVGLIDSETWAVYDGAHVETNCTDVNKNQWSYSAAMLVQGAAFIYNNTNGSDIWRERTDKLSESLLATFFPNGTAYEIACEGQKGACPQDALWYKGYIHRWLSSAAQLAPFIADKVLPVLKSSAEAAVKQCVAGKSGLADQCGFYWKDGAFANPQTTDNTTGAGEAVSVLAAVSNLLIVDAKAPVTEADSKSSGSNGNGQGSSPSGTSGTASPTGTTAPSGAESLAINIKMALLTGCLMALGWAI</sequence>
<feature type="non-terminal residue" evidence="11">
    <location>
        <position position="1"/>
    </location>
</feature>
<evidence type="ECO:0000256" key="2">
    <source>
        <dbReference type="ARBA" id="ARBA00004308"/>
    </source>
</evidence>
<comment type="catalytic activity">
    <reaction evidence="1">
        <text>Random hydrolysis of (1-&gt;6)-alpha-D-mannosidic linkages in unbranched (1-&gt;6)-mannans.</text>
        <dbReference type="EC" id="3.2.1.101"/>
    </reaction>
</comment>
<organism evidence="11 12">
    <name type="scientific">Colletotrichum tofieldiae</name>
    <dbReference type="NCBI Taxonomy" id="708197"/>
    <lineage>
        <taxon>Eukaryota</taxon>
        <taxon>Fungi</taxon>
        <taxon>Dikarya</taxon>
        <taxon>Ascomycota</taxon>
        <taxon>Pezizomycotina</taxon>
        <taxon>Sordariomycetes</taxon>
        <taxon>Hypocreomycetidae</taxon>
        <taxon>Glomerellales</taxon>
        <taxon>Glomerellaceae</taxon>
        <taxon>Colletotrichum</taxon>
        <taxon>Colletotrichum spaethianum species complex</taxon>
    </lineage>
</organism>
<dbReference type="Proteomes" id="UP000076552">
    <property type="component" value="Unassembled WGS sequence"/>
</dbReference>
<gene>
    <name evidence="11" type="ORF">CT0861_06097</name>
</gene>
<dbReference type="GO" id="GO:0009272">
    <property type="term" value="P:fungal-type cell wall biogenesis"/>
    <property type="evidence" value="ECO:0007669"/>
    <property type="project" value="TreeGrafter"/>
</dbReference>
<evidence type="ECO:0000256" key="4">
    <source>
        <dbReference type="ARBA" id="ARBA00012350"/>
    </source>
</evidence>
<dbReference type="PANTHER" id="PTHR12145">
    <property type="entry name" value="MANNAN ENDO-1,6-ALPHA-MANNOSIDASE DCW1"/>
    <property type="match status" value="1"/>
</dbReference>
<evidence type="ECO:0000256" key="6">
    <source>
        <dbReference type="ARBA" id="ARBA00022801"/>
    </source>
</evidence>
<keyword evidence="6 11" id="KW-0378">Hydrolase</keyword>
<protein>
    <recommendedName>
        <fullName evidence="4">mannan endo-1,6-alpha-mannosidase</fullName>
        <ecNumber evidence="4">3.2.1.101</ecNumber>
    </recommendedName>
</protein>
<dbReference type="InterPro" id="IPR005198">
    <property type="entry name" value="Glyco_hydro_76"/>
</dbReference>
<dbReference type="GO" id="GO:0008496">
    <property type="term" value="F:mannan endo-1,6-alpha-mannosidase activity"/>
    <property type="evidence" value="ECO:0007669"/>
    <property type="project" value="UniProtKB-EC"/>
</dbReference>
<dbReference type="EMBL" id="LFIV01000039">
    <property type="protein sequence ID" value="KZL73890.1"/>
    <property type="molecule type" value="Genomic_DNA"/>
</dbReference>
<dbReference type="AlphaFoldDB" id="A0A166UWC7"/>
<keyword evidence="5" id="KW-0732">Signal</keyword>
<dbReference type="PANTHER" id="PTHR12145:SF36">
    <property type="entry name" value="MANNAN ENDO-1,6-ALPHA-MANNOSIDASE DCW1"/>
    <property type="match status" value="1"/>
</dbReference>
<reference evidence="11 12" key="1">
    <citation type="submission" date="2015-06" db="EMBL/GenBank/DDBJ databases">
        <title>Survival trade-offs in plant roots during colonization by closely related pathogenic and mutualistic fungi.</title>
        <authorList>
            <person name="Hacquard S."/>
            <person name="Kracher B."/>
            <person name="Hiruma K."/>
            <person name="Weinman A."/>
            <person name="Muench P."/>
            <person name="Garrido Oter R."/>
            <person name="Ver Loren van Themaat E."/>
            <person name="Dallerey J.-F."/>
            <person name="Damm U."/>
            <person name="Henrissat B."/>
            <person name="Lespinet O."/>
            <person name="Thon M."/>
            <person name="Kemen E."/>
            <person name="McHardy A.C."/>
            <person name="Schulze-Lefert P."/>
            <person name="O'Connell R.J."/>
        </authorList>
    </citation>
    <scope>NUCLEOTIDE SEQUENCE [LARGE SCALE GENOMIC DNA]</scope>
    <source>
        <strain evidence="11 12">0861</strain>
    </source>
</reference>
<dbReference type="Pfam" id="PF03663">
    <property type="entry name" value="Glyco_hydro_76"/>
    <property type="match status" value="1"/>
</dbReference>
<dbReference type="InterPro" id="IPR008928">
    <property type="entry name" value="6-hairpin_glycosidase_sf"/>
</dbReference>
<evidence type="ECO:0000313" key="12">
    <source>
        <dbReference type="Proteomes" id="UP000076552"/>
    </source>
</evidence>
<dbReference type="SUPFAM" id="SSF48208">
    <property type="entry name" value="Six-hairpin glycosidases"/>
    <property type="match status" value="1"/>
</dbReference>
<proteinExistence type="inferred from homology"/>
<evidence type="ECO:0000313" key="11">
    <source>
        <dbReference type="EMBL" id="KZL73890.1"/>
    </source>
</evidence>
<evidence type="ECO:0000256" key="1">
    <source>
        <dbReference type="ARBA" id="ARBA00001452"/>
    </source>
</evidence>